<comment type="caution">
    <text evidence="2">The sequence shown here is derived from an EMBL/GenBank/DDBJ whole genome shotgun (WGS) entry which is preliminary data.</text>
</comment>
<evidence type="ECO:0000313" key="3">
    <source>
        <dbReference type="Proteomes" id="UP001187192"/>
    </source>
</evidence>
<name>A0AA88DS67_FICCA</name>
<reference evidence="2" key="1">
    <citation type="submission" date="2023-07" db="EMBL/GenBank/DDBJ databases">
        <title>draft genome sequence of fig (Ficus carica).</title>
        <authorList>
            <person name="Takahashi T."/>
            <person name="Nishimura K."/>
        </authorList>
    </citation>
    <scope>NUCLEOTIDE SEQUENCE</scope>
</reference>
<proteinExistence type="predicted"/>
<sequence length="65" mass="7266">MLKQILMVDVPVTSTQGTFEGAFTLHPNTNLSFCDFPNPKESSTMTSASNMEEPIESSLKERRML</sequence>
<feature type="region of interest" description="Disordered" evidence="1">
    <location>
        <begin position="37"/>
        <end position="65"/>
    </location>
</feature>
<evidence type="ECO:0000313" key="2">
    <source>
        <dbReference type="EMBL" id="GMN60707.1"/>
    </source>
</evidence>
<keyword evidence="3" id="KW-1185">Reference proteome</keyword>
<organism evidence="2 3">
    <name type="scientific">Ficus carica</name>
    <name type="common">Common fig</name>
    <dbReference type="NCBI Taxonomy" id="3494"/>
    <lineage>
        <taxon>Eukaryota</taxon>
        <taxon>Viridiplantae</taxon>
        <taxon>Streptophyta</taxon>
        <taxon>Embryophyta</taxon>
        <taxon>Tracheophyta</taxon>
        <taxon>Spermatophyta</taxon>
        <taxon>Magnoliopsida</taxon>
        <taxon>eudicotyledons</taxon>
        <taxon>Gunneridae</taxon>
        <taxon>Pentapetalae</taxon>
        <taxon>rosids</taxon>
        <taxon>fabids</taxon>
        <taxon>Rosales</taxon>
        <taxon>Moraceae</taxon>
        <taxon>Ficeae</taxon>
        <taxon>Ficus</taxon>
    </lineage>
</organism>
<feature type="compositionally biased region" description="Polar residues" evidence="1">
    <location>
        <begin position="40"/>
        <end position="50"/>
    </location>
</feature>
<accession>A0AA88DS67</accession>
<gene>
    <name evidence="2" type="ORF">TIFTF001_029797</name>
</gene>
<protein>
    <submittedName>
        <fullName evidence="2">Uncharacterized protein</fullName>
    </submittedName>
</protein>
<evidence type="ECO:0000256" key="1">
    <source>
        <dbReference type="SAM" id="MobiDB-lite"/>
    </source>
</evidence>
<dbReference type="Proteomes" id="UP001187192">
    <property type="component" value="Unassembled WGS sequence"/>
</dbReference>
<dbReference type="EMBL" id="BTGU01000101">
    <property type="protein sequence ID" value="GMN60707.1"/>
    <property type="molecule type" value="Genomic_DNA"/>
</dbReference>
<dbReference type="AlphaFoldDB" id="A0AA88DS67"/>